<dbReference type="InterPro" id="IPR039241">
    <property type="entry name" value="Rrp9-like"/>
</dbReference>
<feature type="compositionally biased region" description="Basic and acidic residues" evidence="7">
    <location>
        <begin position="14"/>
        <end position="38"/>
    </location>
</feature>
<comment type="subcellular location">
    <subcellularLocation>
        <location evidence="1">Nucleus</location>
    </subcellularLocation>
</comment>
<keyword evidence="4" id="KW-0539">Nucleus</keyword>
<feature type="coiled-coil region" evidence="6">
    <location>
        <begin position="69"/>
        <end position="96"/>
    </location>
</feature>
<dbReference type="SUPFAM" id="SSF50978">
    <property type="entry name" value="WD40 repeat-like"/>
    <property type="match status" value="1"/>
</dbReference>
<dbReference type="EMBL" id="JAHWGI010001016">
    <property type="protein sequence ID" value="KAK3920685.1"/>
    <property type="molecule type" value="Genomic_DNA"/>
</dbReference>
<dbReference type="GO" id="GO:0034511">
    <property type="term" value="F:U3 snoRNA binding"/>
    <property type="evidence" value="ECO:0007669"/>
    <property type="project" value="InterPro"/>
</dbReference>
<feature type="compositionally biased region" description="Acidic residues" evidence="7">
    <location>
        <begin position="44"/>
        <end position="65"/>
    </location>
</feature>
<dbReference type="PRINTS" id="PR00320">
    <property type="entry name" value="GPROTEINBRPT"/>
</dbReference>
<keyword evidence="6" id="KW-0175">Coiled coil</keyword>
<evidence type="ECO:0000256" key="6">
    <source>
        <dbReference type="SAM" id="Coils"/>
    </source>
</evidence>
<dbReference type="InterPro" id="IPR001680">
    <property type="entry name" value="WD40_rpt"/>
</dbReference>
<comment type="caution">
    <text evidence="8">The sequence shown here is derived from an EMBL/GenBank/DDBJ whole genome shotgun (WGS) entry which is preliminary data.</text>
</comment>
<dbReference type="AlphaFoldDB" id="A0AAE1HHH2"/>
<evidence type="ECO:0000256" key="3">
    <source>
        <dbReference type="ARBA" id="ARBA00022737"/>
    </source>
</evidence>
<evidence type="ECO:0000256" key="2">
    <source>
        <dbReference type="ARBA" id="ARBA00022574"/>
    </source>
</evidence>
<dbReference type="InterPro" id="IPR015943">
    <property type="entry name" value="WD40/YVTN_repeat-like_dom_sf"/>
</dbReference>
<evidence type="ECO:0000256" key="7">
    <source>
        <dbReference type="SAM" id="MobiDB-lite"/>
    </source>
</evidence>
<feature type="repeat" description="WD" evidence="5">
    <location>
        <begin position="316"/>
        <end position="347"/>
    </location>
</feature>
<keyword evidence="2 5" id="KW-0853">WD repeat</keyword>
<dbReference type="PANTHER" id="PTHR19865">
    <property type="entry name" value="U3 SMALL NUCLEOLAR RNA INTERACTING PROTEIN 2"/>
    <property type="match status" value="1"/>
</dbReference>
<feature type="repeat" description="WD" evidence="5">
    <location>
        <begin position="233"/>
        <end position="274"/>
    </location>
</feature>
<feature type="repeat" description="WD" evidence="5">
    <location>
        <begin position="275"/>
        <end position="316"/>
    </location>
</feature>
<feature type="repeat" description="WD" evidence="5">
    <location>
        <begin position="191"/>
        <end position="232"/>
    </location>
</feature>
<dbReference type="FunFam" id="2.130.10.10:FF:000509">
    <property type="entry name" value="U3 small nucleolar RNA-interacting protein"/>
    <property type="match status" value="1"/>
</dbReference>
<protein>
    <submittedName>
        <fullName evidence="8">U3 small nucleolar RNA-interacting protein 2</fullName>
    </submittedName>
</protein>
<dbReference type="Pfam" id="PF00400">
    <property type="entry name" value="WD40"/>
    <property type="match status" value="5"/>
</dbReference>
<dbReference type="CDD" id="cd00200">
    <property type="entry name" value="WD40"/>
    <property type="match status" value="1"/>
</dbReference>
<dbReference type="Gene3D" id="2.130.10.10">
    <property type="entry name" value="YVTN repeat-like/Quinoprotein amine dehydrogenase"/>
    <property type="match status" value="1"/>
</dbReference>
<dbReference type="GO" id="GO:0032040">
    <property type="term" value="C:small-subunit processome"/>
    <property type="evidence" value="ECO:0007669"/>
    <property type="project" value="TreeGrafter"/>
</dbReference>
<dbReference type="PROSITE" id="PS50294">
    <property type="entry name" value="WD_REPEATS_REGION"/>
    <property type="match status" value="3"/>
</dbReference>
<organism evidence="8 9">
    <name type="scientific">Frankliniella fusca</name>
    <dbReference type="NCBI Taxonomy" id="407009"/>
    <lineage>
        <taxon>Eukaryota</taxon>
        <taxon>Metazoa</taxon>
        <taxon>Ecdysozoa</taxon>
        <taxon>Arthropoda</taxon>
        <taxon>Hexapoda</taxon>
        <taxon>Insecta</taxon>
        <taxon>Pterygota</taxon>
        <taxon>Neoptera</taxon>
        <taxon>Paraneoptera</taxon>
        <taxon>Thysanoptera</taxon>
        <taxon>Terebrantia</taxon>
        <taxon>Thripoidea</taxon>
        <taxon>Thripidae</taxon>
        <taxon>Frankliniella</taxon>
    </lineage>
</organism>
<dbReference type="PANTHER" id="PTHR19865:SF0">
    <property type="entry name" value="U3 SMALL NUCLEOLAR RNA-INTERACTING PROTEIN 2"/>
    <property type="match status" value="1"/>
</dbReference>
<accession>A0AAE1HHH2</accession>
<reference evidence="8" key="2">
    <citation type="journal article" date="2023" name="BMC Genomics">
        <title>Pest status, molecular evolution, and epigenetic factors derived from the genome assembly of Frankliniella fusca, a thysanopteran phytovirus vector.</title>
        <authorList>
            <person name="Catto M.A."/>
            <person name="Labadie P.E."/>
            <person name="Jacobson A.L."/>
            <person name="Kennedy G.G."/>
            <person name="Srinivasan R."/>
            <person name="Hunt B.G."/>
        </authorList>
    </citation>
    <scope>NUCLEOTIDE SEQUENCE</scope>
    <source>
        <strain evidence="8">PL_HMW_Pooled</strain>
    </source>
</reference>
<dbReference type="InterPro" id="IPR036322">
    <property type="entry name" value="WD40_repeat_dom_sf"/>
</dbReference>
<evidence type="ECO:0000256" key="5">
    <source>
        <dbReference type="PROSITE-ProRule" id="PRU00221"/>
    </source>
</evidence>
<name>A0AAE1HHH2_9NEOP</name>
<keyword evidence="9" id="KW-1185">Reference proteome</keyword>
<sequence>MSFFIRNKSSKKSKKEEKQKRTSSEIKKSKRKYEETLTAKEQFSVDDSEDDDEAEGATSSDEDLAETTQEKKLRLAKKYLEEIEKQERERAELQEVDQSIIEGRLKHDLLEQSGRLHKNVADKYTGYDVENIKVLRCKEHNLPVTCLAISADNKCIYSASKDCVIVKWCLLDKKKLKATTNPRKCSSEMKQKCHQHRILSLAISTDGKFLAAGDEGNIIHIWSGDTLQHMHTFKGHKGAVTGLAFRRDTHQLFSVSTDRAVKLWSLDEMACVETLFGHQSGITAVDALARERAVTSGGRDNSLRVWKIVEESQLVFNGHQGSIDCVRLLDEQHFISGGDDGTLSLWSAMKKKPLCSVVNSHGKDETTNEPNWISSVASFLNTDLAASGSKNGQIMLWKSGQGYRSLVSIFHIPVKGFVNGLAFTSDGKHLVAAVGQEHRLGRWWRDPTAKNSVLIIPLKQSSS</sequence>
<reference evidence="8" key="1">
    <citation type="submission" date="2021-07" db="EMBL/GenBank/DDBJ databases">
        <authorList>
            <person name="Catto M.A."/>
            <person name="Jacobson A."/>
            <person name="Kennedy G."/>
            <person name="Labadie P."/>
            <person name="Hunt B.G."/>
            <person name="Srinivasan R."/>
        </authorList>
    </citation>
    <scope>NUCLEOTIDE SEQUENCE</scope>
    <source>
        <strain evidence="8">PL_HMW_Pooled</strain>
        <tissue evidence="8">Head</tissue>
    </source>
</reference>
<evidence type="ECO:0000256" key="1">
    <source>
        <dbReference type="ARBA" id="ARBA00004123"/>
    </source>
</evidence>
<proteinExistence type="predicted"/>
<feature type="region of interest" description="Disordered" evidence="7">
    <location>
        <begin position="1"/>
        <end position="68"/>
    </location>
</feature>
<dbReference type="Proteomes" id="UP001219518">
    <property type="component" value="Unassembled WGS sequence"/>
</dbReference>
<evidence type="ECO:0000256" key="4">
    <source>
        <dbReference type="ARBA" id="ARBA00023242"/>
    </source>
</evidence>
<evidence type="ECO:0000313" key="9">
    <source>
        <dbReference type="Proteomes" id="UP001219518"/>
    </source>
</evidence>
<keyword evidence="3" id="KW-0677">Repeat</keyword>
<dbReference type="SMART" id="SM00320">
    <property type="entry name" value="WD40"/>
    <property type="match status" value="7"/>
</dbReference>
<gene>
    <name evidence="8" type="ORF">KUF71_009942</name>
</gene>
<dbReference type="InterPro" id="IPR020472">
    <property type="entry name" value="WD40_PAC1"/>
</dbReference>
<evidence type="ECO:0000313" key="8">
    <source>
        <dbReference type="EMBL" id="KAK3920685.1"/>
    </source>
</evidence>
<dbReference type="PROSITE" id="PS50082">
    <property type="entry name" value="WD_REPEATS_2"/>
    <property type="match status" value="4"/>
</dbReference>